<organism evidence="1 2">
    <name type="scientific">Pseudomonas asuensis</name>
    <dbReference type="NCBI Taxonomy" id="1825787"/>
    <lineage>
        <taxon>Bacteria</taxon>
        <taxon>Pseudomonadati</taxon>
        <taxon>Pseudomonadota</taxon>
        <taxon>Gammaproteobacteria</taxon>
        <taxon>Pseudomonadales</taxon>
        <taxon>Pseudomonadaceae</taxon>
        <taxon>Pseudomonas</taxon>
    </lineage>
</organism>
<dbReference type="RefSeq" id="WP_188867902.1">
    <property type="nucleotide sequence ID" value="NZ_BMNW01000011.1"/>
</dbReference>
<dbReference type="EMBL" id="BMNW01000011">
    <property type="protein sequence ID" value="GGM25165.1"/>
    <property type="molecule type" value="Genomic_DNA"/>
</dbReference>
<evidence type="ECO:0000313" key="2">
    <source>
        <dbReference type="Proteomes" id="UP000616499"/>
    </source>
</evidence>
<evidence type="ECO:0000313" key="1">
    <source>
        <dbReference type="EMBL" id="GGM25165.1"/>
    </source>
</evidence>
<proteinExistence type="predicted"/>
<keyword evidence="2" id="KW-1185">Reference proteome</keyword>
<name>A0ABQ2H2W7_9PSED</name>
<comment type="caution">
    <text evidence="1">The sequence shown here is derived from an EMBL/GenBank/DDBJ whole genome shotgun (WGS) entry which is preliminary data.</text>
</comment>
<dbReference type="Proteomes" id="UP000616499">
    <property type="component" value="Unassembled WGS sequence"/>
</dbReference>
<reference evidence="2" key="1">
    <citation type="journal article" date="2019" name="Int. J. Syst. Evol. Microbiol.">
        <title>The Global Catalogue of Microorganisms (GCM) 10K type strain sequencing project: providing services to taxonomists for standard genome sequencing and annotation.</title>
        <authorList>
            <consortium name="The Broad Institute Genomics Platform"/>
            <consortium name="The Broad Institute Genome Sequencing Center for Infectious Disease"/>
            <person name="Wu L."/>
            <person name="Ma J."/>
        </authorList>
    </citation>
    <scope>NUCLEOTIDE SEQUENCE [LARGE SCALE GENOMIC DNA]</scope>
    <source>
        <strain evidence="2">JCM 13501</strain>
    </source>
</reference>
<accession>A0ABQ2H2W7</accession>
<protein>
    <submittedName>
        <fullName evidence="1">Uncharacterized protein</fullName>
    </submittedName>
</protein>
<sequence length="95" mass="11014">MSATITQLEQTLITQARLAHEQVAKYYEKVRARKHSGADYDEYLKHYYRLSALLYPIDIQDSGLTEAASHQLRGIDAEHQVLYRQYAYPNVPDDV</sequence>
<gene>
    <name evidence="1" type="ORF">GCM10009425_39990</name>
</gene>